<protein>
    <submittedName>
        <fullName evidence="3">Phosphotransferase family enzyme</fullName>
    </submittedName>
</protein>
<name>A0A3N2DBZ0_9MICO</name>
<evidence type="ECO:0000313" key="3">
    <source>
        <dbReference type="EMBL" id="ROR97319.1"/>
    </source>
</evidence>
<organism evidence="3 4">
    <name type="scientific">Salana multivorans</name>
    <dbReference type="NCBI Taxonomy" id="120377"/>
    <lineage>
        <taxon>Bacteria</taxon>
        <taxon>Bacillati</taxon>
        <taxon>Actinomycetota</taxon>
        <taxon>Actinomycetes</taxon>
        <taxon>Micrococcales</taxon>
        <taxon>Beutenbergiaceae</taxon>
        <taxon>Salana</taxon>
    </lineage>
</organism>
<dbReference type="InterPro" id="IPR011009">
    <property type="entry name" value="Kinase-like_dom_sf"/>
</dbReference>
<comment type="caution">
    <text evidence="3">The sequence shown here is derived from an EMBL/GenBank/DDBJ whole genome shotgun (WGS) entry which is preliminary data.</text>
</comment>
<dbReference type="SUPFAM" id="SSF56112">
    <property type="entry name" value="Protein kinase-like (PK-like)"/>
    <property type="match status" value="1"/>
</dbReference>
<feature type="domain" description="Aminoglycoside phosphotransferase" evidence="2">
    <location>
        <begin position="277"/>
        <end position="367"/>
    </location>
</feature>
<feature type="region of interest" description="Disordered" evidence="1">
    <location>
        <begin position="244"/>
        <end position="271"/>
    </location>
</feature>
<dbReference type="InterPro" id="IPR002575">
    <property type="entry name" value="Aminoglycoside_PTrfase"/>
</dbReference>
<feature type="compositionally biased region" description="Low complexity" evidence="1">
    <location>
        <begin position="244"/>
        <end position="259"/>
    </location>
</feature>
<feature type="region of interest" description="Disordered" evidence="1">
    <location>
        <begin position="95"/>
        <end position="129"/>
    </location>
</feature>
<evidence type="ECO:0000313" key="4">
    <source>
        <dbReference type="Proteomes" id="UP000275356"/>
    </source>
</evidence>
<dbReference type="AlphaFoldDB" id="A0A3N2DBZ0"/>
<keyword evidence="3" id="KW-0808">Transferase</keyword>
<dbReference type="Proteomes" id="UP000275356">
    <property type="component" value="Unassembled WGS sequence"/>
</dbReference>
<dbReference type="EMBL" id="RKHQ01000001">
    <property type="protein sequence ID" value="ROR97319.1"/>
    <property type="molecule type" value="Genomic_DNA"/>
</dbReference>
<gene>
    <name evidence="3" type="ORF">EDD28_1916</name>
</gene>
<reference evidence="3 4" key="1">
    <citation type="submission" date="2018-11" db="EMBL/GenBank/DDBJ databases">
        <title>Sequencing the genomes of 1000 actinobacteria strains.</title>
        <authorList>
            <person name="Klenk H.-P."/>
        </authorList>
    </citation>
    <scope>NUCLEOTIDE SEQUENCE [LARGE SCALE GENOMIC DNA]</scope>
    <source>
        <strain evidence="3 4">DSM 13521</strain>
    </source>
</reference>
<accession>A0A3N2DBZ0</accession>
<proteinExistence type="predicted"/>
<evidence type="ECO:0000256" key="1">
    <source>
        <dbReference type="SAM" id="MobiDB-lite"/>
    </source>
</evidence>
<dbReference type="GO" id="GO:0016740">
    <property type="term" value="F:transferase activity"/>
    <property type="evidence" value="ECO:0007669"/>
    <property type="project" value="UniProtKB-KW"/>
</dbReference>
<dbReference type="RefSeq" id="WP_170169416.1">
    <property type="nucleotide sequence ID" value="NZ_RKHQ01000001.1"/>
</dbReference>
<sequence>MTTLAALLVPYSGTDAAGARTLVAAALGLGGDDRPGRAPEGLTVRVDRVQPRAGHLSVGLDVAYSTDLGPRRDYLVASDAPVAIAAAHAGRAALLRPAPEAGDEDDDRRAGSRPGGVAVAEDETGTRSDSVAVWRHPADPELPGLAAACTLAAVRAALPDAAGLEVVTYRPLRRAVVRVTAADGSALAYLKVVAPRRLAGLRARHELVEEAPGAVECLGPGVLALTALPGVPLTDRLVAGAPVPPLARLRPRPAGSARSVEPAADMTPTPPGPPAVQAWADTLPTQVDAARGVLTPATHARLAVLAARAGSSWRRHRDAVGATGLVHGDLHPGNVLLTESGDVAGHLDLDRAGTGLLVDDDACLLAHTEILALDHPGAGEALAGWWSQVPTDDPGVLAATRARVAAVLLTLVPVLAHRASDVLDLAERLLGPVPPPPVGPSQKEEER</sequence>
<dbReference type="Pfam" id="PF01636">
    <property type="entry name" value="APH"/>
    <property type="match status" value="1"/>
</dbReference>
<keyword evidence="4" id="KW-1185">Reference proteome</keyword>
<evidence type="ECO:0000259" key="2">
    <source>
        <dbReference type="Pfam" id="PF01636"/>
    </source>
</evidence>
<dbReference type="Gene3D" id="3.90.1200.10">
    <property type="match status" value="1"/>
</dbReference>